<protein>
    <submittedName>
        <fullName evidence="1">Uncharacterized protein</fullName>
    </submittedName>
</protein>
<sequence>MIRTDGSTFPCRLFGLCDQEYHRHLGYCDACSTIGIFIELNKLKSGKGIRAVRTKLEHFPCALGGRRKCTPLKGHEHVCERCKVRGVYLEFLEIAMSL</sequence>
<evidence type="ECO:0000313" key="1">
    <source>
        <dbReference type="EMBL" id="KKN85769.1"/>
    </source>
</evidence>
<dbReference type="AlphaFoldDB" id="A0A0F9U2K5"/>
<comment type="caution">
    <text evidence="1">The sequence shown here is derived from an EMBL/GenBank/DDBJ whole genome shotgun (WGS) entry which is preliminary data.</text>
</comment>
<gene>
    <name evidence="1" type="ORF">LCGC14_0275750</name>
</gene>
<reference evidence="1" key="1">
    <citation type="journal article" date="2015" name="Nature">
        <title>Complex archaea that bridge the gap between prokaryotes and eukaryotes.</title>
        <authorList>
            <person name="Spang A."/>
            <person name="Saw J.H."/>
            <person name="Jorgensen S.L."/>
            <person name="Zaremba-Niedzwiedzka K."/>
            <person name="Martijn J."/>
            <person name="Lind A.E."/>
            <person name="van Eijk R."/>
            <person name="Schleper C."/>
            <person name="Guy L."/>
            <person name="Ettema T.J."/>
        </authorList>
    </citation>
    <scope>NUCLEOTIDE SEQUENCE</scope>
</reference>
<accession>A0A0F9U2K5</accession>
<proteinExistence type="predicted"/>
<dbReference type="EMBL" id="LAZR01000155">
    <property type="protein sequence ID" value="KKN85769.1"/>
    <property type="molecule type" value="Genomic_DNA"/>
</dbReference>
<name>A0A0F9U2K5_9ZZZZ</name>
<organism evidence="1">
    <name type="scientific">marine sediment metagenome</name>
    <dbReference type="NCBI Taxonomy" id="412755"/>
    <lineage>
        <taxon>unclassified sequences</taxon>
        <taxon>metagenomes</taxon>
        <taxon>ecological metagenomes</taxon>
    </lineage>
</organism>